<name>A0A813S760_9BILA</name>
<keyword evidence="4" id="KW-0256">Endoplasmic reticulum</keyword>
<dbReference type="Pfam" id="PF08806">
    <property type="entry name" value="Sep15_SelM"/>
    <property type="match status" value="1"/>
</dbReference>
<dbReference type="InterPro" id="IPR039992">
    <property type="entry name" value="Sep15_SelM"/>
</dbReference>
<evidence type="ECO:0000313" key="9">
    <source>
        <dbReference type="Proteomes" id="UP000663891"/>
    </source>
</evidence>
<organism evidence="8 9">
    <name type="scientific">Adineta steineri</name>
    <dbReference type="NCBI Taxonomy" id="433720"/>
    <lineage>
        <taxon>Eukaryota</taxon>
        <taxon>Metazoa</taxon>
        <taxon>Spiralia</taxon>
        <taxon>Gnathifera</taxon>
        <taxon>Rotifera</taxon>
        <taxon>Eurotatoria</taxon>
        <taxon>Bdelloidea</taxon>
        <taxon>Adinetida</taxon>
        <taxon>Adinetidae</taxon>
        <taxon>Adineta</taxon>
    </lineage>
</organism>
<dbReference type="Proteomes" id="UP000663891">
    <property type="component" value="Unassembled WGS sequence"/>
</dbReference>
<evidence type="ECO:0000256" key="3">
    <source>
        <dbReference type="ARBA" id="ARBA00022729"/>
    </source>
</evidence>
<reference evidence="8" key="1">
    <citation type="submission" date="2021-02" db="EMBL/GenBank/DDBJ databases">
        <authorList>
            <person name="Nowell W R."/>
        </authorList>
    </citation>
    <scope>NUCLEOTIDE SEQUENCE</scope>
</reference>
<dbReference type="PANTHER" id="PTHR13077:SF6">
    <property type="entry name" value="SELENOPROTEIN F"/>
    <property type="match status" value="1"/>
</dbReference>
<evidence type="ECO:0000256" key="1">
    <source>
        <dbReference type="ARBA" id="ARBA00004319"/>
    </source>
</evidence>
<dbReference type="InterPro" id="IPR038219">
    <property type="entry name" value="Sep15/SelM_sf"/>
</dbReference>
<protein>
    <recommendedName>
        <fullName evidence="6">Selenoprotein F</fullName>
    </recommendedName>
</protein>
<gene>
    <name evidence="8" type="ORF">VCS650_LOCUS3603</name>
</gene>
<dbReference type="PANTHER" id="PTHR13077">
    <property type="entry name" value="SELENOPROTEIN F"/>
    <property type="match status" value="1"/>
</dbReference>
<proteinExistence type="inferred from homology"/>
<feature type="domain" description="Selenoprotein F/M" evidence="7">
    <location>
        <begin position="323"/>
        <end position="396"/>
    </location>
</feature>
<accession>A0A813S760</accession>
<sequence>MAAALIKKPCMKCNKGGGVTTCDGCQQTFCMKHIIEHRQELSIELENLVHEHDLLRRDVSQENQVHPLLTQINEWEQESMTRIQVVAESARADLQQLVDESKGKLRLFMDKMTNEIQSGRELDDYTETDLAKWTEKLKELRQLLETQLNVQIIHNEDESIAIRMIKVLDEQLLHSTITSKEEPVEKNIIREETLAIPDERFQNFEGRIVLSNDRLLATCSGTYWDGSIVYGTRLYTNGIHEIHFRIQYKGGNSLFFGIRTVSNEIPLQTLTSAYNYGWWELDQGIESVSGHRVHHDRENTCQQCCTHTDNDDDDDKGIKYNRAVLTVCTCKFGRYPQIEAFIKSNRPKQFPTFSFKHVPGAEPVLHLYNDKDENVQSLGIEKWDTDTLTAFLEENLQV</sequence>
<evidence type="ECO:0000256" key="5">
    <source>
        <dbReference type="ARBA" id="ARBA00022933"/>
    </source>
</evidence>
<evidence type="ECO:0000256" key="2">
    <source>
        <dbReference type="ARBA" id="ARBA00005742"/>
    </source>
</evidence>
<dbReference type="Gene3D" id="3.40.30.50">
    <property type="entry name" value="Sep15/SelM thioredoxin-like domain, active-site redox motif"/>
    <property type="match status" value="1"/>
</dbReference>
<evidence type="ECO:0000256" key="4">
    <source>
        <dbReference type="ARBA" id="ARBA00022824"/>
    </source>
</evidence>
<keyword evidence="5" id="KW-0712">Selenocysteine</keyword>
<evidence type="ECO:0000259" key="7">
    <source>
        <dbReference type="Pfam" id="PF08806"/>
    </source>
</evidence>
<dbReference type="OrthoDB" id="9985551at2759"/>
<dbReference type="GO" id="GO:0005788">
    <property type="term" value="C:endoplasmic reticulum lumen"/>
    <property type="evidence" value="ECO:0007669"/>
    <property type="project" value="UniProtKB-SubCell"/>
</dbReference>
<dbReference type="InterPro" id="IPR014912">
    <property type="entry name" value="Sep15_SelM_dom"/>
</dbReference>
<evidence type="ECO:0000313" key="8">
    <source>
        <dbReference type="EMBL" id="CAF0793097.1"/>
    </source>
</evidence>
<evidence type="ECO:0000256" key="6">
    <source>
        <dbReference type="ARBA" id="ARBA00040775"/>
    </source>
</evidence>
<dbReference type="GO" id="GO:0016491">
    <property type="term" value="F:oxidoreductase activity"/>
    <property type="evidence" value="ECO:0007669"/>
    <property type="project" value="TreeGrafter"/>
</dbReference>
<comment type="subcellular location">
    <subcellularLocation>
        <location evidence="1">Endoplasmic reticulum lumen</location>
    </subcellularLocation>
</comment>
<dbReference type="EMBL" id="CAJNON010000019">
    <property type="protein sequence ID" value="CAF0793097.1"/>
    <property type="molecule type" value="Genomic_DNA"/>
</dbReference>
<dbReference type="AlphaFoldDB" id="A0A813S760"/>
<dbReference type="SUPFAM" id="SSF52833">
    <property type="entry name" value="Thioredoxin-like"/>
    <property type="match status" value="1"/>
</dbReference>
<keyword evidence="3" id="KW-0732">Signal</keyword>
<comment type="caution">
    <text evidence="8">The sequence shown here is derived from an EMBL/GenBank/DDBJ whole genome shotgun (WGS) entry which is preliminary data.</text>
</comment>
<comment type="similarity">
    <text evidence="2">Belongs to the selenoprotein M/F family.</text>
</comment>
<dbReference type="InterPro" id="IPR036249">
    <property type="entry name" value="Thioredoxin-like_sf"/>
</dbReference>